<proteinExistence type="predicted"/>
<keyword evidence="2 5" id="KW-0808">Transferase</keyword>
<dbReference type="InterPro" id="IPR028098">
    <property type="entry name" value="Glyco_trans_4-like_N"/>
</dbReference>
<reference evidence="6" key="1">
    <citation type="journal article" date="2019" name="Int. J. Syst. Evol. Microbiol.">
        <title>The Global Catalogue of Microorganisms (GCM) 10K type strain sequencing project: providing services to taxonomists for standard genome sequencing and annotation.</title>
        <authorList>
            <consortium name="The Broad Institute Genomics Platform"/>
            <consortium name="The Broad Institute Genome Sequencing Center for Infectious Disease"/>
            <person name="Wu L."/>
            <person name="Ma J."/>
        </authorList>
    </citation>
    <scope>NUCLEOTIDE SEQUENCE [LARGE SCALE GENOMIC DNA]</scope>
    <source>
        <strain evidence="6">CCUG 59778</strain>
    </source>
</reference>
<evidence type="ECO:0000259" key="3">
    <source>
        <dbReference type="Pfam" id="PF00534"/>
    </source>
</evidence>
<dbReference type="InterPro" id="IPR001296">
    <property type="entry name" value="Glyco_trans_1"/>
</dbReference>
<feature type="domain" description="Glycosyltransferase subfamily 4-like N-terminal" evidence="4">
    <location>
        <begin position="14"/>
        <end position="183"/>
    </location>
</feature>
<evidence type="ECO:0000256" key="2">
    <source>
        <dbReference type="ARBA" id="ARBA00022679"/>
    </source>
</evidence>
<evidence type="ECO:0000256" key="1">
    <source>
        <dbReference type="ARBA" id="ARBA00022676"/>
    </source>
</evidence>
<organism evidence="5 6">
    <name type="scientific">Actinokineospora guangxiensis</name>
    <dbReference type="NCBI Taxonomy" id="1490288"/>
    <lineage>
        <taxon>Bacteria</taxon>
        <taxon>Bacillati</taxon>
        <taxon>Actinomycetota</taxon>
        <taxon>Actinomycetes</taxon>
        <taxon>Pseudonocardiales</taxon>
        <taxon>Pseudonocardiaceae</taxon>
        <taxon>Actinokineospora</taxon>
    </lineage>
</organism>
<comment type="caution">
    <text evidence="5">The sequence shown here is derived from an EMBL/GenBank/DDBJ whole genome shotgun (WGS) entry which is preliminary data.</text>
</comment>
<protein>
    <submittedName>
        <fullName evidence="5">Glycosyltransferase family 4 protein</fullName>
        <ecNumber evidence="5">2.4.-.-</ecNumber>
    </submittedName>
</protein>
<keyword evidence="6" id="KW-1185">Reference proteome</keyword>
<dbReference type="PANTHER" id="PTHR12526">
    <property type="entry name" value="GLYCOSYLTRANSFERASE"/>
    <property type="match status" value="1"/>
</dbReference>
<dbReference type="EMBL" id="JBHSKF010000002">
    <property type="protein sequence ID" value="MFC5286634.1"/>
    <property type="molecule type" value="Genomic_DNA"/>
</dbReference>
<dbReference type="Gene3D" id="3.40.50.2000">
    <property type="entry name" value="Glycogen Phosphorylase B"/>
    <property type="match status" value="2"/>
</dbReference>
<dbReference type="PANTHER" id="PTHR12526:SF638">
    <property type="entry name" value="SPORE COAT PROTEIN SA"/>
    <property type="match status" value="1"/>
</dbReference>
<gene>
    <name evidence="5" type="ORF">ACFPM7_06190</name>
</gene>
<dbReference type="GO" id="GO:0016757">
    <property type="term" value="F:glycosyltransferase activity"/>
    <property type="evidence" value="ECO:0007669"/>
    <property type="project" value="UniProtKB-KW"/>
</dbReference>
<evidence type="ECO:0000259" key="4">
    <source>
        <dbReference type="Pfam" id="PF13439"/>
    </source>
</evidence>
<dbReference type="CDD" id="cd03801">
    <property type="entry name" value="GT4_PimA-like"/>
    <property type="match status" value="1"/>
</dbReference>
<dbReference type="RefSeq" id="WP_378244750.1">
    <property type="nucleotide sequence ID" value="NZ_JBHSKF010000002.1"/>
</dbReference>
<keyword evidence="1 5" id="KW-0328">Glycosyltransferase</keyword>
<name>A0ABW0EL27_9PSEU</name>
<evidence type="ECO:0000313" key="6">
    <source>
        <dbReference type="Proteomes" id="UP001596157"/>
    </source>
</evidence>
<accession>A0ABW0EL27</accession>
<dbReference type="Pfam" id="PF00534">
    <property type="entry name" value="Glycos_transf_1"/>
    <property type="match status" value="1"/>
</dbReference>
<dbReference type="Pfam" id="PF13439">
    <property type="entry name" value="Glyco_transf_4"/>
    <property type="match status" value="1"/>
</dbReference>
<dbReference type="Proteomes" id="UP001596157">
    <property type="component" value="Unassembled WGS sequence"/>
</dbReference>
<dbReference type="EC" id="2.4.-.-" evidence="5"/>
<feature type="domain" description="Glycosyl transferase family 1" evidence="3">
    <location>
        <begin position="195"/>
        <end position="359"/>
    </location>
</feature>
<evidence type="ECO:0000313" key="5">
    <source>
        <dbReference type="EMBL" id="MFC5286634.1"/>
    </source>
</evidence>
<sequence>MRVLLIAEKYPPVVGGGETHLHQLAEGLVAQGNDVVVLTEAVDPGLDSAGYRRGAVEVREIAGLVAACTRLDCKDAVEHLHQELTTTDADVVHVFNYVPALLVSWLRTTVRQPLVVSLFETFVPGGRVFDLWGDWDLERALQRGLVANLRPDLHLCGSRAYEKWAREAGFTEPASVVEFGTDLAAFTAETAHRDAWRGARGLTDEFLFLIPARPVPRKRIEDAIAALAEIAGAHPRARLVLTSPTGRTQASYAAWLSEEAERRGVSDRLRWEDGLSWRDMPALYAGTDAVVLPSSHEGWGIALTEGMASRRPVITTDVEAHQEVVTDEETGLLYPAGDTAALAQQMRRVLSDDLSGLVERAHREAHRRFSAEAVVDGHIAAYRSLVAR</sequence>
<dbReference type="SUPFAM" id="SSF53756">
    <property type="entry name" value="UDP-Glycosyltransferase/glycogen phosphorylase"/>
    <property type="match status" value="1"/>
</dbReference>